<dbReference type="Gene3D" id="1.25.40.420">
    <property type="match status" value="1"/>
</dbReference>
<reference evidence="2" key="2">
    <citation type="submission" date="2014-07" db="EMBL/GenBank/DDBJ databases">
        <authorList>
            <person name="Hull J."/>
        </authorList>
    </citation>
    <scope>NUCLEOTIDE SEQUENCE</scope>
</reference>
<protein>
    <submittedName>
        <fullName evidence="2">Speckle-type POZ protein</fullName>
    </submittedName>
</protein>
<dbReference type="PANTHER" id="PTHR24413">
    <property type="entry name" value="SPECKLE-TYPE POZ PROTEIN"/>
    <property type="match status" value="1"/>
</dbReference>
<evidence type="ECO:0000313" key="2">
    <source>
        <dbReference type="EMBL" id="JAG24223.1"/>
    </source>
</evidence>
<dbReference type="SUPFAM" id="SSF54695">
    <property type="entry name" value="POZ domain"/>
    <property type="match status" value="1"/>
</dbReference>
<gene>
    <name evidence="2" type="primary">spop_7</name>
    <name evidence="2" type="ORF">CM83_11858</name>
</gene>
<dbReference type="InterPro" id="IPR000210">
    <property type="entry name" value="BTB/POZ_dom"/>
</dbReference>
<evidence type="ECO:0000259" key="1">
    <source>
        <dbReference type="Pfam" id="PF00651"/>
    </source>
</evidence>
<sequence length="146" mass="16766">AAHSPVFGSMCHHNMMESRQNRVVIPNCSPGAFEVLIKWMYLEEVDEIHQVPYELFTVADKYDMNELKKICERSISLRLSANEAIKILRFADIHRATCLRKKSLEFIKLNASEVFASEDWPSLINDPRLVGRVLRELASFMKAVLG</sequence>
<accession>A0A0A9XZD5</accession>
<name>A0A0A9XZD5_LYGHE</name>
<reference evidence="2" key="1">
    <citation type="journal article" date="2014" name="PLoS ONE">
        <title>Transcriptome-Based Identification of ABC Transporters in the Western Tarnished Plant Bug Lygus hesperus.</title>
        <authorList>
            <person name="Hull J.J."/>
            <person name="Chaney K."/>
            <person name="Geib S.M."/>
            <person name="Fabrick J.A."/>
            <person name="Brent C.S."/>
            <person name="Walsh D."/>
            <person name="Lavine L.C."/>
        </authorList>
    </citation>
    <scope>NUCLEOTIDE SEQUENCE</scope>
</reference>
<organism evidence="2">
    <name type="scientific">Lygus hesperus</name>
    <name type="common">Western plant bug</name>
    <dbReference type="NCBI Taxonomy" id="30085"/>
    <lineage>
        <taxon>Eukaryota</taxon>
        <taxon>Metazoa</taxon>
        <taxon>Ecdysozoa</taxon>
        <taxon>Arthropoda</taxon>
        <taxon>Hexapoda</taxon>
        <taxon>Insecta</taxon>
        <taxon>Pterygota</taxon>
        <taxon>Neoptera</taxon>
        <taxon>Paraneoptera</taxon>
        <taxon>Hemiptera</taxon>
        <taxon>Heteroptera</taxon>
        <taxon>Panheteroptera</taxon>
        <taxon>Cimicomorpha</taxon>
        <taxon>Miridae</taxon>
        <taxon>Mirini</taxon>
        <taxon>Lygus</taxon>
    </lineage>
</organism>
<feature type="non-terminal residue" evidence="2">
    <location>
        <position position="1"/>
    </location>
</feature>
<dbReference type="InterPro" id="IPR011333">
    <property type="entry name" value="SKP1/BTB/POZ_sf"/>
</dbReference>
<proteinExistence type="predicted"/>
<dbReference type="Gene3D" id="3.30.710.10">
    <property type="entry name" value="Potassium Channel Kv1.1, Chain A"/>
    <property type="match status" value="1"/>
</dbReference>
<feature type="domain" description="BTB" evidence="1">
    <location>
        <begin position="1"/>
        <end position="75"/>
    </location>
</feature>
<dbReference type="AlphaFoldDB" id="A0A0A9XZD5"/>
<dbReference type="Pfam" id="PF00651">
    <property type="entry name" value="BTB"/>
    <property type="match status" value="1"/>
</dbReference>
<dbReference type="EMBL" id="GBHO01019381">
    <property type="protein sequence ID" value="JAG24223.1"/>
    <property type="molecule type" value="Transcribed_RNA"/>
</dbReference>